<feature type="region of interest" description="Disordered" evidence="1">
    <location>
        <begin position="1"/>
        <end position="73"/>
    </location>
</feature>
<feature type="compositionally biased region" description="Low complexity" evidence="1">
    <location>
        <begin position="35"/>
        <end position="46"/>
    </location>
</feature>
<name>A0ABV9YI61_9PSEU</name>
<dbReference type="NCBIfam" id="NF042934">
    <property type="entry name" value="cis_reg_atten"/>
    <property type="match status" value="1"/>
</dbReference>
<comment type="caution">
    <text evidence="2">The sequence shown here is derived from an EMBL/GenBank/DDBJ whole genome shotgun (WGS) entry which is preliminary data.</text>
</comment>
<gene>
    <name evidence="2" type="ORF">ACFPBZ_02510</name>
</gene>
<evidence type="ECO:0000256" key="1">
    <source>
        <dbReference type="SAM" id="MobiDB-lite"/>
    </source>
</evidence>
<feature type="compositionally biased region" description="Gly residues" evidence="1">
    <location>
        <begin position="14"/>
        <end position="28"/>
    </location>
</feature>
<sequence>MDVDAERARAQPGQGVGGQRAVGRGGFAAGRHGGHASSVRSALVSSRRGHGPSTCSRACSAQPGDESPTGAGGITLPDVAVLALVRSLDPMLVGRPHVDLARVASALCRAC</sequence>
<organism evidence="2 3">
    <name type="scientific">Actinomycetospora atypica</name>
    <dbReference type="NCBI Taxonomy" id="1290095"/>
    <lineage>
        <taxon>Bacteria</taxon>
        <taxon>Bacillati</taxon>
        <taxon>Actinomycetota</taxon>
        <taxon>Actinomycetes</taxon>
        <taxon>Pseudonocardiales</taxon>
        <taxon>Pseudonocardiaceae</taxon>
        <taxon>Actinomycetospora</taxon>
    </lineage>
</organism>
<dbReference type="InterPro" id="IPR049979">
    <property type="entry name" value="Cys_resp_CS_actino"/>
</dbReference>
<dbReference type="Proteomes" id="UP001595947">
    <property type="component" value="Unassembled WGS sequence"/>
</dbReference>
<proteinExistence type="predicted"/>
<keyword evidence="3" id="KW-1185">Reference proteome</keyword>
<evidence type="ECO:0000313" key="2">
    <source>
        <dbReference type="EMBL" id="MFC5061064.1"/>
    </source>
</evidence>
<evidence type="ECO:0000313" key="3">
    <source>
        <dbReference type="Proteomes" id="UP001595947"/>
    </source>
</evidence>
<accession>A0ABV9YI61</accession>
<dbReference type="RefSeq" id="WP_378034419.1">
    <property type="nucleotide sequence ID" value="NZ_JBHSIV010000002.1"/>
</dbReference>
<protein>
    <submittedName>
        <fullName evidence="2">Leader peptide</fullName>
    </submittedName>
</protein>
<dbReference type="EMBL" id="JBHSIV010000002">
    <property type="protein sequence ID" value="MFC5061064.1"/>
    <property type="molecule type" value="Genomic_DNA"/>
</dbReference>
<reference evidence="3" key="1">
    <citation type="journal article" date="2019" name="Int. J. Syst. Evol. Microbiol.">
        <title>The Global Catalogue of Microorganisms (GCM) 10K type strain sequencing project: providing services to taxonomists for standard genome sequencing and annotation.</title>
        <authorList>
            <consortium name="The Broad Institute Genomics Platform"/>
            <consortium name="The Broad Institute Genome Sequencing Center for Infectious Disease"/>
            <person name="Wu L."/>
            <person name="Ma J."/>
        </authorList>
    </citation>
    <scope>NUCLEOTIDE SEQUENCE [LARGE SCALE GENOMIC DNA]</scope>
    <source>
        <strain evidence="3">CGMCC 4.7093</strain>
    </source>
</reference>